<evidence type="ECO:0000256" key="7">
    <source>
        <dbReference type="SAM" id="MobiDB-lite"/>
    </source>
</evidence>
<evidence type="ECO:0000313" key="9">
    <source>
        <dbReference type="EMBL" id="KAF2401102.1"/>
    </source>
</evidence>
<dbReference type="InterPro" id="IPR011335">
    <property type="entry name" value="Restrct_endonuc-II-like"/>
</dbReference>
<keyword evidence="3" id="KW-0227">DNA damage</keyword>
<sequence>MYREVVYTNPPPTNTTTAPTRAVQQPRPQALPVPTGPNTILVSPRQKENPILKEIRSTPWEWADIPADYVLGTTTCALFLSLKYHRLKPEYIYARIRGLAGKYALRVLLVVVDIPNHEESLRELSKASLINNVTLILCWSAAEAARYLELYKMYQNTTPTAIRAPQSRTYAEQMTEFVTTPRSVNKTDALALVTNFGSVRTAVNAKPEEIRILPGWGQTKVKHWCSAVRDPFRAKTARRRTALTQAAAAGPSQSGGVGGRVGEPIAARAEFQPPRSVADGIPDANRRPVVRPAAAFDPREPDEDEEAVMREMEMEAAAQTAAKPPGPSAANPKKRPAEPEVGEGVLAALERLRQNG</sequence>
<evidence type="ECO:0000256" key="1">
    <source>
        <dbReference type="ARBA" id="ARBA00004123"/>
    </source>
</evidence>
<gene>
    <name evidence="9" type="ORF">EJ06DRAFT_537290</name>
</gene>
<dbReference type="OrthoDB" id="10262814at2759"/>
<dbReference type="CDD" id="cd22325">
    <property type="entry name" value="ERCC1_C-like"/>
    <property type="match status" value="1"/>
</dbReference>
<dbReference type="Gene3D" id="1.10.150.20">
    <property type="entry name" value="5' to 3' exonuclease, C-terminal subdomain"/>
    <property type="match status" value="1"/>
</dbReference>
<evidence type="ECO:0000256" key="4">
    <source>
        <dbReference type="ARBA" id="ARBA00023125"/>
    </source>
</evidence>
<keyword evidence="6" id="KW-0539">Nucleus</keyword>
<name>A0A6G1HYL7_9PEZI</name>
<dbReference type="AlphaFoldDB" id="A0A6G1HYL7"/>
<dbReference type="Gene3D" id="3.40.50.10130">
    <property type="match status" value="1"/>
</dbReference>
<organism evidence="9 10">
    <name type="scientific">Trichodelitschia bisporula</name>
    <dbReference type="NCBI Taxonomy" id="703511"/>
    <lineage>
        <taxon>Eukaryota</taxon>
        <taxon>Fungi</taxon>
        <taxon>Dikarya</taxon>
        <taxon>Ascomycota</taxon>
        <taxon>Pezizomycotina</taxon>
        <taxon>Dothideomycetes</taxon>
        <taxon>Dothideomycetes incertae sedis</taxon>
        <taxon>Phaeotrichales</taxon>
        <taxon>Phaeotrichaceae</taxon>
        <taxon>Trichodelitschia</taxon>
    </lineage>
</organism>
<dbReference type="GO" id="GO:0000110">
    <property type="term" value="C:nucleotide-excision repair factor 1 complex"/>
    <property type="evidence" value="ECO:0007669"/>
    <property type="project" value="TreeGrafter"/>
</dbReference>
<feature type="region of interest" description="Disordered" evidence="7">
    <location>
        <begin position="292"/>
        <end position="356"/>
    </location>
</feature>
<evidence type="ECO:0000256" key="6">
    <source>
        <dbReference type="ARBA" id="ARBA00023242"/>
    </source>
</evidence>
<feature type="domain" description="ERCC1-like central" evidence="8">
    <location>
        <begin position="39"/>
        <end position="152"/>
    </location>
</feature>
<reference evidence="9" key="1">
    <citation type="journal article" date="2020" name="Stud. Mycol.">
        <title>101 Dothideomycetes genomes: a test case for predicting lifestyles and emergence of pathogens.</title>
        <authorList>
            <person name="Haridas S."/>
            <person name="Albert R."/>
            <person name="Binder M."/>
            <person name="Bloem J."/>
            <person name="Labutti K."/>
            <person name="Salamov A."/>
            <person name="Andreopoulos B."/>
            <person name="Baker S."/>
            <person name="Barry K."/>
            <person name="Bills G."/>
            <person name="Bluhm B."/>
            <person name="Cannon C."/>
            <person name="Castanera R."/>
            <person name="Culley D."/>
            <person name="Daum C."/>
            <person name="Ezra D."/>
            <person name="Gonzalez J."/>
            <person name="Henrissat B."/>
            <person name="Kuo A."/>
            <person name="Liang C."/>
            <person name="Lipzen A."/>
            <person name="Lutzoni F."/>
            <person name="Magnuson J."/>
            <person name="Mondo S."/>
            <person name="Nolan M."/>
            <person name="Ohm R."/>
            <person name="Pangilinan J."/>
            <person name="Park H.-J."/>
            <person name="Ramirez L."/>
            <person name="Alfaro M."/>
            <person name="Sun H."/>
            <person name="Tritt A."/>
            <person name="Yoshinaga Y."/>
            <person name="Zwiers L.-H."/>
            <person name="Turgeon B."/>
            <person name="Goodwin S."/>
            <person name="Spatafora J."/>
            <person name="Crous P."/>
            <person name="Grigoriev I."/>
        </authorList>
    </citation>
    <scope>NUCLEOTIDE SEQUENCE</scope>
    <source>
        <strain evidence="9">CBS 262.69</strain>
    </source>
</reference>
<comment type="subcellular location">
    <subcellularLocation>
        <location evidence="1">Nucleus</location>
    </subcellularLocation>
</comment>
<accession>A0A6G1HYL7</accession>
<comment type="similarity">
    <text evidence="2">Belongs to the ERCC1/RAD10/SWI10 family.</text>
</comment>
<dbReference type="GO" id="GO:0070914">
    <property type="term" value="P:UV-damage excision repair"/>
    <property type="evidence" value="ECO:0007669"/>
    <property type="project" value="TreeGrafter"/>
</dbReference>
<keyword evidence="4" id="KW-0238">DNA-binding</keyword>
<dbReference type="InterPro" id="IPR004579">
    <property type="entry name" value="ERCC1/RAD10/SWI10"/>
</dbReference>
<keyword evidence="10" id="KW-1185">Reference proteome</keyword>
<dbReference type="InterPro" id="IPR047260">
    <property type="entry name" value="ERCC1-like_central_dom"/>
</dbReference>
<evidence type="ECO:0000256" key="3">
    <source>
        <dbReference type="ARBA" id="ARBA00022763"/>
    </source>
</evidence>
<dbReference type="GO" id="GO:0003697">
    <property type="term" value="F:single-stranded DNA binding"/>
    <property type="evidence" value="ECO:0007669"/>
    <property type="project" value="TreeGrafter"/>
</dbReference>
<dbReference type="SUPFAM" id="SSF52980">
    <property type="entry name" value="Restriction endonuclease-like"/>
    <property type="match status" value="1"/>
</dbReference>
<dbReference type="SUPFAM" id="SSF47781">
    <property type="entry name" value="RuvA domain 2-like"/>
    <property type="match status" value="1"/>
</dbReference>
<evidence type="ECO:0000313" key="10">
    <source>
        <dbReference type="Proteomes" id="UP000799640"/>
    </source>
</evidence>
<feature type="region of interest" description="Disordered" evidence="7">
    <location>
        <begin position="1"/>
        <end position="22"/>
    </location>
</feature>
<dbReference type="Pfam" id="PF03834">
    <property type="entry name" value="Rad10"/>
    <property type="match status" value="1"/>
</dbReference>
<dbReference type="GO" id="GO:0006312">
    <property type="term" value="P:mitotic recombination"/>
    <property type="evidence" value="ECO:0007669"/>
    <property type="project" value="TreeGrafter"/>
</dbReference>
<dbReference type="PANTHER" id="PTHR12749:SF0">
    <property type="entry name" value="DNA EXCISION REPAIR PROTEIN ERCC-1"/>
    <property type="match status" value="1"/>
</dbReference>
<dbReference type="FunFam" id="3.40.50.10130:FF:000001">
    <property type="entry name" value="DNA excision repair protein ERCC-1"/>
    <property type="match status" value="1"/>
</dbReference>
<dbReference type="GO" id="GO:0003684">
    <property type="term" value="F:damaged DNA binding"/>
    <property type="evidence" value="ECO:0007669"/>
    <property type="project" value="InterPro"/>
</dbReference>
<dbReference type="InterPro" id="IPR010994">
    <property type="entry name" value="RuvA_2-like"/>
</dbReference>
<keyword evidence="5" id="KW-0234">DNA repair</keyword>
<proteinExistence type="inferred from homology"/>
<evidence type="ECO:0000256" key="5">
    <source>
        <dbReference type="ARBA" id="ARBA00023204"/>
    </source>
</evidence>
<dbReference type="EMBL" id="ML996693">
    <property type="protein sequence ID" value="KAF2401102.1"/>
    <property type="molecule type" value="Genomic_DNA"/>
</dbReference>
<evidence type="ECO:0000259" key="8">
    <source>
        <dbReference type="Pfam" id="PF03834"/>
    </source>
</evidence>
<dbReference type="GO" id="GO:0006302">
    <property type="term" value="P:double-strand break repair"/>
    <property type="evidence" value="ECO:0007669"/>
    <property type="project" value="UniProtKB-ARBA"/>
</dbReference>
<protein>
    <submittedName>
        <fullName evidence="9">DNA repair protein rad10</fullName>
    </submittedName>
</protein>
<dbReference type="NCBIfam" id="TIGR00597">
    <property type="entry name" value="rad10"/>
    <property type="match status" value="1"/>
</dbReference>
<dbReference type="GO" id="GO:0070522">
    <property type="term" value="C:ERCC4-ERCC1 complex"/>
    <property type="evidence" value="ECO:0007669"/>
    <property type="project" value="TreeGrafter"/>
</dbReference>
<evidence type="ECO:0000256" key="2">
    <source>
        <dbReference type="ARBA" id="ARBA00008283"/>
    </source>
</evidence>
<dbReference type="PANTHER" id="PTHR12749">
    <property type="entry name" value="EXCISION REPAIR CROSS-COMPLEMENTING 1 ERCC1"/>
    <property type="match status" value="1"/>
</dbReference>
<dbReference type="Proteomes" id="UP000799640">
    <property type="component" value="Unassembled WGS sequence"/>
</dbReference>